<dbReference type="Proteomes" id="UP000324748">
    <property type="component" value="Unassembled WGS sequence"/>
</dbReference>
<dbReference type="AlphaFoldDB" id="A0A5B0QHN7"/>
<gene>
    <name evidence="2" type="ORF">PGT21_007390</name>
</gene>
<evidence type="ECO:0000313" key="3">
    <source>
        <dbReference type="Proteomes" id="UP000324748"/>
    </source>
</evidence>
<feature type="region of interest" description="Disordered" evidence="1">
    <location>
        <begin position="137"/>
        <end position="172"/>
    </location>
</feature>
<comment type="caution">
    <text evidence="2">The sequence shown here is derived from an EMBL/GenBank/DDBJ whole genome shotgun (WGS) entry which is preliminary data.</text>
</comment>
<evidence type="ECO:0000256" key="1">
    <source>
        <dbReference type="SAM" id="MobiDB-lite"/>
    </source>
</evidence>
<accession>A0A5B0QHN7</accession>
<sequence>MIHMELVIEQLKTVRDVISTVIQEPGSICRKDGMALAGAGFDYQYFNGIPHLCSLNSFFLNFLTSQTTIKRARPHSMLAGWSIISDQPNIHALPDVPLTANFSSTIGFGRNDTNNGGAMGISEIYNPVSVEEFVHNSNETHSSGDNTRIDSRSPSGFGATSSDGQDNNKNGYSHYHREVGVFSLGGASQVKTHNMVRRGKIRCQWF</sequence>
<feature type="compositionally biased region" description="Polar residues" evidence="1">
    <location>
        <begin position="137"/>
        <end position="171"/>
    </location>
</feature>
<evidence type="ECO:0000313" key="2">
    <source>
        <dbReference type="EMBL" id="KAA1112717.1"/>
    </source>
</evidence>
<keyword evidence="3" id="KW-1185">Reference proteome</keyword>
<protein>
    <submittedName>
        <fullName evidence="2">Uncharacterized protein</fullName>
    </submittedName>
</protein>
<name>A0A5B0QHN7_PUCGR</name>
<organism evidence="2 3">
    <name type="scientific">Puccinia graminis f. sp. tritici</name>
    <dbReference type="NCBI Taxonomy" id="56615"/>
    <lineage>
        <taxon>Eukaryota</taxon>
        <taxon>Fungi</taxon>
        <taxon>Dikarya</taxon>
        <taxon>Basidiomycota</taxon>
        <taxon>Pucciniomycotina</taxon>
        <taxon>Pucciniomycetes</taxon>
        <taxon>Pucciniales</taxon>
        <taxon>Pucciniaceae</taxon>
        <taxon>Puccinia</taxon>
    </lineage>
</organism>
<reference evidence="2 3" key="1">
    <citation type="submission" date="2019-05" db="EMBL/GenBank/DDBJ databases">
        <title>Emergence of the Ug99 lineage of the wheat stem rust pathogen through somatic hybridization.</title>
        <authorList>
            <person name="Li F."/>
            <person name="Upadhyaya N.M."/>
            <person name="Sperschneider J."/>
            <person name="Matny O."/>
            <person name="Nguyen-Phuc H."/>
            <person name="Mago R."/>
            <person name="Raley C."/>
            <person name="Miller M.E."/>
            <person name="Silverstein K.A.T."/>
            <person name="Henningsen E."/>
            <person name="Hirsch C.D."/>
            <person name="Visser B."/>
            <person name="Pretorius Z.A."/>
            <person name="Steffenson B.J."/>
            <person name="Schwessinger B."/>
            <person name="Dodds P.N."/>
            <person name="Figueroa M."/>
        </authorList>
    </citation>
    <scope>NUCLEOTIDE SEQUENCE [LARGE SCALE GENOMIC DNA]</scope>
    <source>
        <strain evidence="2">21-0</strain>
    </source>
</reference>
<proteinExistence type="predicted"/>
<dbReference type="EMBL" id="VSWC01000015">
    <property type="protein sequence ID" value="KAA1112717.1"/>
    <property type="molecule type" value="Genomic_DNA"/>
</dbReference>